<dbReference type="STRING" id="487184.SAMN05216421_1618"/>
<organism evidence="3 4">
    <name type="scientific">Halopseudomonas xinjiangensis</name>
    <dbReference type="NCBI Taxonomy" id="487184"/>
    <lineage>
        <taxon>Bacteria</taxon>
        <taxon>Pseudomonadati</taxon>
        <taxon>Pseudomonadota</taxon>
        <taxon>Gammaproteobacteria</taxon>
        <taxon>Pseudomonadales</taxon>
        <taxon>Pseudomonadaceae</taxon>
        <taxon>Halopseudomonas</taxon>
    </lineage>
</organism>
<dbReference type="CDD" id="cd00570">
    <property type="entry name" value="GST_N_family"/>
    <property type="match status" value="1"/>
</dbReference>
<dbReference type="InterPro" id="IPR036249">
    <property type="entry name" value="Thioredoxin-like_sf"/>
</dbReference>
<reference evidence="4" key="1">
    <citation type="submission" date="2016-10" db="EMBL/GenBank/DDBJ databases">
        <authorList>
            <person name="Varghese N."/>
            <person name="Submissions S."/>
        </authorList>
    </citation>
    <scope>NUCLEOTIDE SEQUENCE [LARGE SCALE GENOMIC DNA]</scope>
    <source>
        <strain evidence="4">NRRL B-51270</strain>
    </source>
</reference>
<evidence type="ECO:0000259" key="2">
    <source>
        <dbReference type="PROSITE" id="PS50405"/>
    </source>
</evidence>
<proteinExistence type="predicted"/>
<name>A0A1H1SLU1_9GAMM</name>
<feature type="domain" description="GST N-terminal" evidence="1">
    <location>
        <begin position="1"/>
        <end position="79"/>
    </location>
</feature>
<sequence length="218" mass="24214">MSLTVYGAILSPFVRKIRIILAEHQIEHELVAQAPFKQPDWYYEISPLGRIPAIKDGDFTLADSAVIAQYLEESRGKLHLYGASAQEAARVRWLEKFADYELAPLATFTCFRNRVLKPLIGEPCDEQAISKALTEQLPPLFDYLEQELGGQDFFLGTYSLADIAVASQLINLAHGGEAIDSARWPGLAGLLRRVSDRQGVAGLLADEQRLLAKMTQRG</sequence>
<evidence type="ECO:0000313" key="3">
    <source>
        <dbReference type="EMBL" id="SDS48891.1"/>
    </source>
</evidence>
<dbReference type="PROSITE" id="PS50404">
    <property type="entry name" value="GST_NTER"/>
    <property type="match status" value="1"/>
</dbReference>
<feature type="domain" description="GST C-terminal" evidence="2">
    <location>
        <begin position="84"/>
        <end position="214"/>
    </location>
</feature>
<dbReference type="OrthoDB" id="9782992at2"/>
<dbReference type="SFLD" id="SFLDS00019">
    <property type="entry name" value="Glutathione_Transferase_(cytos"/>
    <property type="match status" value="1"/>
</dbReference>
<dbReference type="Gene3D" id="1.20.1050.10">
    <property type="match status" value="1"/>
</dbReference>
<dbReference type="Pfam" id="PF13410">
    <property type="entry name" value="GST_C_2"/>
    <property type="match status" value="1"/>
</dbReference>
<dbReference type="InterPro" id="IPR010987">
    <property type="entry name" value="Glutathione-S-Trfase_C-like"/>
</dbReference>
<dbReference type="Gene3D" id="3.40.30.10">
    <property type="entry name" value="Glutaredoxin"/>
    <property type="match status" value="1"/>
</dbReference>
<dbReference type="SUPFAM" id="SSF52833">
    <property type="entry name" value="Thioredoxin-like"/>
    <property type="match status" value="1"/>
</dbReference>
<dbReference type="Pfam" id="PF13417">
    <property type="entry name" value="GST_N_3"/>
    <property type="match status" value="1"/>
</dbReference>
<dbReference type="PANTHER" id="PTHR44051:SF8">
    <property type="entry name" value="GLUTATHIONE S-TRANSFERASE GSTA"/>
    <property type="match status" value="1"/>
</dbReference>
<protein>
    <submittedName>
        <fullName evidence="3">Glutathione S-transferase</fullName>
    </submittedName>
</protein>
<dbReference type="EMBL" id="LT629736">
    <property type="protein sequence ID" value="SDS48891.1"/>
    <property type="molecule type" value="Genomic_DNA"/>
</dbReference>
<dbReference type="Proteomes" id="UP000243207">
    <property type="component" value="Chromosome I"/>
</dbReference>
<dbReference type="InterPro" id="IPR040079">
    <property type="entry name" value="Glutathione_S-Trfase"/>
</dbReference>
<dbReference type="CDD" id="cd00299">
    <property type="entry name" value="GST_C_family"/>
    <property type="match status" value="1"/>
</dbReference>
<dbReference type="SUPFAM" id="SSF47616">
    <property type="entry name" value="GST C-terminal domain-like"/>
    <property type="match status" value="1"/>
</dbReference>
<gene>
    <name evidence="3" type="ORF">SAMN05216421_1618</name>
</gene>
<accession>A0A1H1SLU1</accession>
<dbReference type="GO" id="GO:0016740">
    <property type="term" value="F:transferase activity"/>
    <property type="evidence" value="ECO:0007669"/>
    <property type="project" value="UniProtKB-KW"/>
</dbReference>
<dbReference type="InterPro" id="IPR004045">
    <property type="entry name" value="Glutathione_S-Trfase_N"/>
</dbReference>
<dbReference type="InterPro" id="IPR036282">
    <property type="entry name" value="Glutathione-S-Trfase_C_sf"/>
</dbReference>
<keyword evidence="3" id="KW-0808">Transferase</keyword>
<dbReference type="SFLD" id="SFLDG00358">
    <property type="entry name" value="Main_(cytGST)"/>
    <property type="match status" value="1"/>
</dbReference>
<evidence type="ECO:0000259" key="1">
    <source>
        <dbReference type="PROSITE" id="PS50404"/>
    </source>
</evidence>
<keyword evidence="4" id="KW-1185">Reference proteome</keyword>
<dbReference type="RefSeq" id="WP_093392945.1">
    <property type="nucleotide sequence ID" value="NZ_LT629736.1"/>
</dbReference>
<evidence type="ECO:0000313" key="4">
    <source>
        <dbReference type="Proteomes" id="UP000243207"/>
    </source>
</evidence>
<dbReference type="AlphaFoldDB" id="A0A1H1SLU1"/>
<dbReference type="PANTHER" id="PTHR44051">
    <property type="entry name" value="GLUTATHIONE S-TRANSFERASE-RELATED"/>
    <property type="match status" value="1"/>
</dbReference>
<dbReference type="PROSITE" id="PS50405">
    <property type="entry name" value="GST_CTER"/>
    <property type="match status" value="1"/>
</dbReference>